<dbReference type="Pfam" id="PF13111">
    <property type="entry name" value="pPIWI_RE_X"/>
    <property type="match status" value="1"/>
</dbReference>
<dbReference type="InParanoid" id="A0A3N0VGH2"/>
<dbReference type="Proteomes" id="UP000282106">
    <property type="component" value="Unassembled WGS sequence"/>
</dbReference>
<dbReference type="InterPro" id="IPR025085">
    <property type="entry name" value="pPIWI_RE_X"/>
</dbReference>
<feature type="domain" description="pPIWI-RE module N-terminal" evidence="2">
    <location>
        <begin position="50"/>
        <end position="381"/>
    </location>
</feature>
<dbReference type="AlphaFoldDB" id="A0A3N0VGH2"/>
<protein>
    <submittedName>
        <fullName evidence="3">DUF3893 domain-containing protein</fullName>
    </submittedName>
</protein>
<organism evidence="3 4">
    <name type="scientific">Stagnimonas aquatica</name>
    <dbReference type="NCBI Taxonomy" id="2689987"/>
    <lineage>
        <taxon>Bacteria</taxon>
        <taxon>Pseudomonadati</taxon>
        <taxon>Pseudomonadota</taxon>
        <taxon>Gammaproteobacteria</taxon>
        <taxon>Nevskiales</taxon>
        <taxon>Nevskiaceae</taxon>
        <taxon>Stagnimonas</taxon>
    </lineage>
</organism>
<evidence type="ECO:0000259" key="2">
    <source>
        <dbReference type="Pfam" id="PF13111"/>
    </source>
</evidence>
<evidence type="ECO:0000313" key="3">
    <source>
        <dbReference type="EMBL" id="ROH91760.1"/>
    </source>
</evidence>
<name>A0A3N0VGH2_9GAMM</name>
<dbReference type="InterPro" id="IPR024996">
    <property type="entry name" value="RNaseH_pPIWI_RE"/>
</dbReference>
<dbReference type="EMBL" id="RJVO01000002">
    <property type="protein sequence ID" value="ROH91760.1"/>
    <property type="molecule type" value="Genomic_DNA"/>
</dbReference>
<evidence type="ECO:0000313" key="4">
    <source>
        <dbReference type="Proteomes" id="UP000282106"/>
    </source>
</evidence>
<keyword evidence="4" id="KW-1185">Reference proteome</keyword>
<reference evidence="3 4" key="1">
    <citation type="submission" date="2018-10" db="EMBL/GenBank/DDBJ databases">
        <authorList>
            <person name="Chen W.-M."/>
        </authorList>
    </citation>
    <scope>NUCLEOTIDE SEQUENCE [LARGE SCALE GENOMIC DNA]</scope>
    <source>
        <strain evidence="3 4">THS-13</strain>
    </source>
</reference>
<dbReference type="Pfam" id="PF13032">
    <property type="entry name" value="RNaseH_pPIWI_RE"/>
    <property type="match status" value="1"/>
</dbReference>
<evidence type="ECO:0000259" key="1">
    <source>
        <dbReference type="Pfam" id="PF13032"/>
    </source>
</evidence>
<feature type="domain" description="pPIWI-RE RNaseH" evidence="1">
    <location>
        <begin position="673"/>
        <end position="906"/>
    </location>
</feature>
<proteinExistence type="predicted"/>
<accession>A0A3N0VGH2</accession>
<gene>
    <name evidence="3" type="ORF">ED208_05070</name>
</gene>
<dbReference type="RefSeq" id="WP_123210804.1">
    <property type="nucleotide sequence ID" value="NZ_RJVO01000002.1"/>
</dbReference>
<comment type="caution">
    <text evidence="3">The sequence shown here is derived from an EMBL/GenBank/DDBJ whole genome shotgun (WGS) entry which is preliminary data.</text>
</comment>
<sequence length="910" mass="100695">MKGQDIVLALKFDLSMPPHAVSVAAISWSPDALRILAGMRERAVSGEVSRARGKEKLSLPYASLRASLLIADPRFASMDPGLGLRQTKMTADPFGYLEGNAVLSIDDLQDAAAQWIQGRLSAWAQAYGVSGQAISQLTQLIRTRSLFSVAHREMQAFPWGVAGAPTDFYKVTAGQISRLLAGKEVFPGLGPMLRVVGDQSNSAELFSRPQIAGKGRFSLGCRISLETLPGARQPVVYLRFFRRRWASGFEQGYVAERNIGGFVLSEAIRPHEAFSFNATMKFEQGRKIWRTDEAFDELVSHFGMQVGYANEQVVDYPNDETAEALLMYKAKVTTLGEPDLGAGVSATDQLDATHAIVGILEPYGFRIFDGHSEVKKVTPGRKAKAVPRLDVFKPAMILNRLFRDQGEQLEEPVLESVDEALRRVTQKPLSEWFSKNVKGLEERYEGTLAGLVSRVVEGMGVRTDPGRRNLYLLLNTGESSMWIKAVDSMMVGDEVKVTAVQLPPDVHGPRNGLPGSELNSAERFQCRVAAWRRFIESNEFGSRPMFLVQAADFYPGGQDDSVNKVAAVRTLSGVGGGTVQYLLPPERGRMDGYLVRLQSALLDLRYGHAGCVMGLKAVVEAAFPDMDSRPQFLAGIGYIRIGERADLATLVATARIEVATGKTCIKLAHLESEAIVTTWMTFDEALGYVAGRGRLTMGDYNAQKSLISKLLRESFDSLSSEDANAVVFVDATNMARFWPMLTNPKAKSDDIVIDGQAFPKWNSLRLIRVRENAPMIVHQRSALFGDRSIEWATPVQRLIEAADTVVPTYWSIARTIGQFKRGTSCYRSKYVLRADRLGFEERDAEYSQHQTPNPIELAVLRRQLNDDPTVLAGLGHHLRAGIPQARGDIWVKMPSPLHVLEKIREYLESY</sequence>